<dbReference type="GO" id="GO:0016829">
    <property type="term" value="F:lyase activity"/>
    <property type="evidence" value="ECO:0007669"/>
    <property type="project" value="UniProtKB-KW"/>
</dbReference>
<dbReference type="InterPro" id="IPR015813">
    <property type="entry name" value="Pyrv/PenolPyrv_kinase-like_dom"/>
</dbReference>
<dbReference type="Gene3D" id="3.20.20.60">
    <property type="entry name" value="Phosphoenolpyruvate-binding domains"/>
    <property type="match status" value="1"/>
</dbReference>
<accession>A0A562VET1</accession>
<reference evidence="1 2" key="1">
    <citation type="journal article" date="2013" name="Stand. Genomic Sci.">
        <title>Genomic Encyclopedia of Type Strains, Phase I: The one thousand microbial genomes (KMG-I) project.</title>
        <authorList>
            <person name="Kyrpides N.C."/>
            <person name="Woyke T."/>
            <person name="Eisen J.A."/>
            <person name="Garrity G."/>
            <person name="Lilburn T.G."/>
            <person name="Beck B.J."/>
            <person name="Whitman W.B."/>
            <person name="Hugenholtz P."/>
            <person name="Klenk H.P."/>
        </authorList>
    </citation>
    <scope>NUCLEOTIDE SEQUENCE [LARGE SCALE GENOMIC DNA]</scope>
    <source>
        <strain evidence="1 2">DSM 45044</strain>
    </source>
</reference>
<protein>
    <submittedName>
        <fullName evidence="1">2-methylisocitrate lyase-like PEP mutase family enzyme</fullName>
    </submittedName>
</protein>
<dbReference type="RefSeq" id="WP_147136710.1">
    <property type="nucleotide sequence ID" value="NZ_BAABIJ010000001.1"/>
</dbReference>
<evidence type="ECO:0000313" key="2">
    <source>
        <dbReference type="Proteomes" id="UP000321617"/>
    </source>
</evidence>
<organism evidence="1 2">
    <name type="scientific">Stackebrandtia albiflava</name>
    <dbReference type="NCBI Taxonomy" id="406432"/>
    <lineage>
        <taxon>Bacteria</taxon>
        <taxon>Bacillati</taxon>
        <taxon>Actinomycetota</taxon>
        <taxon>Actinomycetes</taxon>
        <taxon>Glycomycetales</taxon>
        <taxon>Glycomycetaceae</taxon>
        <taxon>Stackebrandtia</taxon>
    </lineage>
</organism>
<evidence type="ECO:0000313" key="1">
    <source>
        <dbReference type="EMBL" id="TWJ16382.1"/>
    </source>
</evidence>
<dbReference type="InterPro" id="IPR039556">
    <property type="entry name" value="ICL/PEPM"/>
</dbReference>
<dbReference type="PANTHER" id="PTHR42905:SF16">
    <property type="entry name" value="CARBOXYPHOSPHONOENOLPYRUVATE PHOSPHONOMUTASE-LIKE PROTEIN (AFU_ORTHOLOGUE AFUA_5G07230)"/>
    <property type="match status" value="1"/>
</dbReference>
<dbReference type="EMBL" id="VLLL01000005">
    <property type="protein sequence ID" value="TWJ16382.1"/>
    <property type="molecule type" value="Genomic_DNA"/>
</dbReference>
<sequence>MRDFHALHHGAVPLLLPNAWDFASAAVLVEARFEAVGTTSLGVAAAAGVPDGAGVTREHTVALARSLVRLPVPVTVDVEGGFGEDAEEVADFVAYLAGLGVAGVNIEDGRPGGVLVEAERHAAVVSAVKRRSPDLFVNARTDGFWCGVEDPLESGLERAARYVRAGADGVFVPGAVTAADVAALVAGVAAPLNVLFSPEGPDVAELTGLGVARVSTGSLLFRSALRAVVGTATAVRDGGAVVGAPGYGEVQDLVAGLG</sequence>
<dbReference type="Proteomes" id="UP000321617">
    <property type="component" value="Unassembled WGS sequence"/>
</dbReference>
<dbReference type="SUPFAM" id="SSF51621">
    <property type="entry name" value="Phosphoenolpyruvate/pyruvate domain"/>
    <property type="match status" value="1"/>
</dbReference>
<dbReference type="CDD" id="cd00377">
    <property type="entry name" value="ICL_PEPM"/>
    <property type="match status" value="1"/>
</dbReference>
<dbReference type="PANTHER" id="PTHR42905">
    <property type="entry name" value="PHOSPHOENOLPYRUVATE CARBOXYLASE"/>
    <property type="match status" value="1"/>
</dbReference>
<comment type="caution">
    <text evidence="1">The sequence shown here is derived from an EMBL/GenBank/DDBJ whole genome shotgun (WGS) entry which is preliminary data.</text>
</comment>
<dbReference type="OrthoDB" id="9780430at2"/>
<proteinExistence type="predicted"/>
<dbReference type="InterPro" id="IPR040442">
    <property type="entry name" value="Pyrv_kinase-like_dom_sf"/>
</dbReference>
<gene>
    <name evidence="1" type="ORF">LX16_2111</name>
</gene>
<dbReference type="Pfam" id="PF13714">
    <property type="entry name" value="PEP_mutase"/>
    <property type="match status" value="1"/>
</dbReference>
<keyword evidence="1" id="KW-0456">Lyase</keyword>
<name>A0A562VET1_9ACTN</name>
<keyword evidence="2" id="KW-1185">Reference proteome</keyword>
<dbReference type="AlphaFoldDB" id="A0A562VET1"/>